<name>A0A2P5F9F6_TREOI</name>
<evidence type="ECO:0000313" key="2">
    <source>
        <dbReference type="EMBL" id="PON94406.1"/>
    </source>
</evidence>
<feature type="compositionally biased region" description="Polar residues" evidence="1">
    <location>
        <begin position="103"/>
        <end position="119"/>
    </location>
</feature>
<sequence>MSLATLAKSAPSLLSVSVVPSSETAFLGQASVTSTEPTPSSNHMVLLWSATTSPSAETLPFVPLAASAEAASSFQSETTKTAFLGMPLASSAEATPLGPLASSVGTTPSGDLSSALQSPKNIVSEKGTALTNSKEAADSAKVANGMAKNAVSSVGSVEVANAWPKNVVSEEGTTLTNSKEGADSAKVANDIVKNAPKNAVSEDKTALTNSKKGANSAKVANGMAKNAISVVTDWKEDAASAEVANGTKGGVSAEGEMVADRSNTISLEEGVSSVKVANIWPKNAVSEEGTVLTDSKEGADSTKVVNEAANGAKGSVSAKREVVVDRSSTIPLEKGVGLVEVANAWPKNVVSEEGTMLIDGMGATSTSALLEKEGTVRVDSGTGSLGGLPQESLGTKEVISWPSGKTDANFLHDQRAAEVDKAMAKSHETAEDNEKK</sequence>
<evidence type="ECO:0000313" key="3">
    <source>
        <dbReference type="Proteomes" id="UP000237000"/>
    </source>
</evidence>
<protein>
    <submittedName>
        <fullName evidence="2">Uncharacterized protein</fullName>
    </submittedName>
</protein>
<dbReference type="Proteomes" id="UP000237000">
    <property type="component" value="Unassembled WGS sequence"/>
</dbReference>
<gene>
    <name evidence="2" type="ORF">TorRG33x02_098800</name>
</gene>
<proteinExistence type="predicted"/>
<reference evidence="3" key="1">
    <citation type="submission" date="2016-06" db="EMBL/GenBank/DDBJ databases">
        <title>Parallel loss of symbiosis genes in relatives of nitrogen-fixing non-legume Parasponia.</title>
        <authorList>
            <person name="Van Velzen R."/>
            <person name="Holmer R."/>
            <person name="Bu F."/>
            <person name="Rutten L."/>
            <person name="Van Zeijl A."/>
            <person name="Liu W."/>
            <person name="Santuari L."/>
            <person name="Cao Q."/>
            <person name="Sharma T."/>
            <person name="Shen D."/>
            <person name="Roswanjaya Y."/>
            <person name="Wardhani T."/>
            <person name="Kalhor M.S."/>
            <person name="Jansen J."/>
            <person name="Van den Hoogen J."/>
            <person name="Gungor B."/>
            <person name="Hartog M."/>
            <person name="Hontelez J."/>
            <person name="Verver J."/>
            <person name="Yang W.-C."/>
            <person name="Schijlen E."/>
            <person name="Repin R."/>
            <person name="Schilthuizen M."/>
            <person name="Schranz E."/>
            <person name="Heidstra R."/>
            <person name="Miyata K."/>
            <person name="Fedorova E."/>
            <person name="Kohlen W."/>
            <person name="Bisseling T."/>
            <person name="Smit S."/>
            <person name="Geurts R."/>
        </authorList>
    </citation>
    <scope>NUCLEOTIDE SEQUENCE [LARGE SCALE GENOMIC DNA]</scope>
    <source>
        <strain evidence="3">cv. RG33-2</strain>
    </source>
</reference>
<feature type="region of interest" description="Disordered" evidence="1">
    <location>
        <begin position="99"/>
        <end position="119"/>
    </location>
</feature>
<accession>A0A2P5F9F6</accession>
<organism evidence="2 3">
    <name type="scientific">Trema orientale</name>
    <name type="common">Charcoal tree</name>
    <name type="synonym">Celtis orientalis</name>
    <dbReference type="NCBI Taxonomy" id="63057"/>
    <lineage>
        <taxon>Eukaryota</taxon>
        <taxon>Viridiplantae</taxon>
        <taxon>Streptophyta</taxon>
        <taxon>Embryophyta</taxon>
        <taxon>Tracheophyta</taxon>
        <taxon>Spermatophyta</taxon>
        <taxon>Magnoliopsida</taxon>
        <taxon>eudicotyledons</taxon>
        <taxon>Gunneridae</taxon>
        <taxon>Pentapetalae</taxon>
        <taxon>rosids</taxon>
        <taxon>fabids</taxon>
        <taxon>Rosales</taxon>
        <taxon>Cannabaceae</taxon>
        <taxon>Trema</taxon>
    </lineage>
</organism>
<dbReference type="EMBL" id="JXTC01000052">
    <property type="protein sequence ID" value="PON94406.1"/>
    <property type="molecule type" value="Genomic_DNA"/>
</dbReference>
<evidence type="ECO:0000256" key="1">
    <source>
        <dbReference type="SAM" id="MobiDB-lite"/>
    </source>
</evidence>
<comment type="caution">
    <text evidence="2">The sequence shown here is derived from an EMBL/GenBank/DDBJ whole genome shotgun (WGS) entry which is preliminary data.</text>
</comment>
<dbReference type="InParanoid" id="A0A2P5F9F6"/>
<keyword evidence="3" id="KW-1185">Reference proteome</keyword>
<dbReference type="AlphaFoldDB" id="A0A2P5F9F6"/>